<name>A0A927CFQ5_9BACL</name>
<dbReference type="Gene3D" id="3.40.190.10">
    <property type="entry name" value="Periplasmic binding protein-like II"/>
    <property type="match status" value="1"/>
</dbReference>
<dbReference type="Proteomes" id="UP000639396">
    <property type="component" value="Unassembled WGS sequence"/>
</dbReference>
<organism evidence="2 3">
    <name type="scientific">Paenibacillus oceani</name>
    <dbReference type="NCBI Taxonomy" id="2772510"/>
    <lineage>
        <taxon>Bacteria</taxon>
        <taxon>Bacillati</taxon>
        <taxon>Bacillota</taxon>
        <taxon>Bacilli</taxon>
        <taxon>Bacillales</taxon>
        <taxon>Paenibacillaceae</taxon>
        <taxon>Paenibacillus</taxon>
    </lineage>
</organism>
<accession>A0A927CFQ5</accession>
<dbReference type="PROSITE" id="PS51257">
    <property type="entry name" value="PROKAR_LIPOPROTEIN"/>
    <property type="match status" value="1"/>
</dbReference>
<protein>
    <submittedName>
        <fullName evidence="2">Extracellular solute-binding protein</fullName>
    </submittedName>
</protein>
<gene>
    <name evidence="2" type="ORF">IDH45_32095</name>
</gene>
<proteinExistence type="predicted"/>
<sequence>MQRKSLLAITAVLIGTLTAGCIQTSRGSWGNGAGSTPASAGPVIQQPVQLRLLDASRMPADTFQSAVTDLLLKRQPMIKIEPIVYPEGTDWRTLLAGESPDLALIPLSELESGQAANEWLDLSGVIQEMTVEVRKLGQLPKDTDPLNGAEKIRSTEGTYGLLPPGKGASLYFNKDIFDKFGIPYPAEGLTWGETKELTARLTRVDREIRYVGFAADRSLLLNHMSKLAPLANPQSERAQLMSEKWIPWLAALKSVYDVPGMEVEGMGRDLSKNRFIQKGDVAMWAGNFIYPPLEQMQRRVGRIPLPSFDSELAGSPGLPAGYVFVVPKTARHPKEALYAVAGIVTTPNRSRLEAAALGELGLKFSDVLAGQKDLNTAFREAEEIVEIRRKAGQIQ</sequence>
<dbReference type="AlphaFoldDB" id="A0A927CFQ5"/>
<evidence type="ECO:0000313" key="2">
    <source>
        <dbReference type="EMBL" id="MBD2866619.1"/>
    </source>
</evidence>
<keyword evidence="1" id="KW-0732">Signal</keyword>
<dbReference type="EMBL" id="JACXJA010000064">
    <property type="protein sequence ID" value="MBD2866619.1"/>
    <property type="molecule type" value="Genomic_DNA"/>
</dbReference>
<reference evidence="2" key="1">
    <citation type="submission" date="2020-09" db="EMBL/GenBank/DDBJ databases">
        <title>A novel bacterium of genus Paenibacillus, isolated from South China Sea.</title>
        <authorList>
            <person name="Huang H."/>
            <person name="Mo K."/>
            <person name="Hu Y."/>
        </authorList>
    </citation>
    <scope>NUCLEOTIDE SEQUENCE</scope>
    <source>
        <strain evidence="2">IB182363</strain>
    </source>
</reference>
<dbReference type="RefSeq" id="WP_190932235.1">
    <property type="nucleotide sequence ID" value="NZ_JACXJA010000064.1"/>
</dbReference>
<evidence type="ECO:0000313" key="3">
    <source>
        <dbReference type="Proteomes" id="UP000639396"/>
    </source>
</evidence>
<dbReference type="SUPFAM" id="SSF53850">
    <property type="entry name" value="Periplasmic binding protein-like II"/>
    <property type="match status" value="1"/>
</dbReference>
<keyword evidence="3" id="KW-1185">Reference proteome</keyword>
<dbReference type="InterPro" id="IPR050490">
    <property type="entry name" value="Bact_solute-bd_prot1"/>
</dbReference>
<comment type="caution">
    <text evidence="2">The sequence shown here is derived from an EMBL/GenBank/DDBJ whole genome shotgun (WGS) entry which is preliminary data.</text>
</comment>
<evidence type="ECO:0000256" key="1">
    <source>
        <dbReference type="ARBA" id="ARBA00022729"/>
    </source>
</evidence>
<dbReference type="PANTHER" id="PTHR43649">
    <property type="entry name" value="ARABINOSE-BINDING PROTEIN-RELATED"/>
    <property type="match status" value="1"/>
</dbReference>
<dbReference type="PANTHER" id="PTHR43649:SF33">
    <property type="entry name" value="POLYGALACTURONAN_RHAMNOGALACTURONAN-BINDING PROTEIN YTCQ"/>
    <property type="match status" value="1"/>
</dbReference>